<protein>
    <submittedName>
        <fullName evidence="12">Arf-GAP with SH3 domain, ANK repeat and PH domain-containing protein 1 isoform X1</fullName>
    </submittedName>
</protein>
<dbReference type="PROSITE" id="PS50088">
    <property type="entry name" value="ANK_REPEAT"/>
    <property type="match status" value="2"/>
</dbReference>
<feature type="compositionally biased region" description="Pro residues" evidence="7">
    <location>
        <begin position="807"/>
        <end position="819"/>
    </location>
</feature>
<dbReference type="InterPro" id="IPR001164">
    <property type="entry name" value="ArfGAP_dom"/>
</dbReference>
<evidence type="ECO:0000313" key="11">
    <source>
        <dbReference type="Proteomes" id="UP000694843"/>
    </source>
</evidence>
<feature type="region of interest" description="Disordered" evidence="7">
    <location>
        <begin position="1221"/>
        <end position="1240"/>
    </location>
</feature>
<dbReference type="GO" id="GO:0005096">
    <property type="term" value="F:GTPase activator activity"/>
    <property type="evidence" value="ECO:0007669"/>
    <property type="project" value="InterPro"/>
</dbReference>
<dbReference type="PROSITE" id="PS50003">
    <property type="entry name" value="PH_DOMAIN"/>
    <property type="match status" value="1"/>
</dbReference>
<dbReference type="SMART" id="SM00248">
    <property type="entry name" value="ANK"/>
    <property type="match status" value="2"/>
</dbReference>
<dbReference type="InterPro" id="IPR001849">
    <property type="entry name" value="PH_domain"/>
</dbReference>
<dbReference type="Gene3D" id="1.25.40.20">
    <property type="entry name" value="Ankyrin repeat-containing domain"/>
    <property type="match status" value="1"/>
</dbReference>
<dbReference type="SMART" id="SM00326">
    <property type="entry name" value="SH3"/>
    <property type="match status" value="1"/>
</dbReference>
<dbReference type="InterPro" id="IPR027267">
    <property type="entry name" value="AH/BAR_dom_sf"/>
</dbReference>
<dbReference type="GO" id="GO:0005737">
    <property type="term" value="C:cytoplasm"/>
    <property type="evidence" value="ECO:0007669"/>
    <property type="project" value="InterPro"/>
</dbReference>
<keyword evidence="3" id="KW-0862">Zinc</keyword>
<dbReference type="SUPFAM" id="SSF103657">
    <property type="entry name" value="BAR/IMD domain-like"/>
    <property type="match status" value="1"/>
</dbReference>
<feature type="compositionally biased region" description="Low complexity" evidence="7">
    <location>
        <begin position="823"/>
        <end position="840"/>
    </location>
</feature>
<dbReference type="SUPFAM" id="SSF48403">
    <property type="entry name" value="Ankyrin repeat"/>
    <property type="match status" value="1"/>
</dbReference>
<dbReference type="Pfam" id="PF12796">
    <property type="entry name" value="Ank_2"/>
    <property type="match status" value="1"/>
</dbReference>
<organism evidence="11 12">
    <name type="scientific">Hyalella azteca</name>
    <name type="common">Amphipod</name>
    <dbReference type="NCBI Taxonomy" id="294128"/>
    <lineage>
        <taxon>Eukaryota</taxon>
        <taxon>Metazoa</taxon>
        <taxon>Ecdysozoa</taxon>
        <taxon>Arthropoda</taxon>
        <taxon>Crustacea</taxon>
        <taxon>Multicrustacea</taxon>
        <taxon>Malacostraca</taxon>
        <taxon>Eumalacostraca</taxon>
        <taxon>Peracarida</taxon>
        <taxon>Amphipoda</taxon>
        <taxon>Senticaudata</taxon>
        <taxon>Talitrida</taxon>
        <taxon>Talitroidea</taxon>
        <taxon>Hyalellidae</taxon>
        <taxon>Hyalella</taxon>
    </lineage>
</organism>
<dbReference type="PROSITE" id="PS50297">
    <property type="entry name" value="ANK_REP_REGION"/>
    <property type="match status" value="1"/>
</dbReference>
<dbReference type="Gene3D" id="2.30.30.40">
    <property type="entry name" value="SH3 Domains"/>
    <property type="match status" value="1"/>
</dbReference>
<dbReference type="SUPFAM" id="SSF50044">
    <property type="entry name" value="SH3-domain"/>
    <property type="match status" value="1"/>
</dbReference>
<dbReference type="CTD" id="35783"/>
<dbReference type="PRINTS" id="PR00452">
    <property type="entry name" value="SH3DOMAIN"/>
</dbReference>
<reference evidence="12" key="1">
    <citation type="submission" date="2025-08" db="UniProtKB">
        <authorList>
            <consortium name="RefSeq"/>
        </authorList>
    </citation>
    <scope>IDENTIFICATION</scope>
    <source>
        <tissue evidence="12">Whole organism</tissue>
    </source>
</reference>
<proteinExistence type="predicted"/>
<dbReference type="Proteomes" id="UP000694843">
    <property type="component" value="Unplaced"/>
</dbReference>
<dbReference type="Pfam" id="PF01412">
    <property type="entry name" value="ArfGap"/>
    <property type="match status" value="1"/>
</dbReference>
<dbReference type="PANTHER" id="PTHR45854">
    <property type="entry name" value="ASAP FAMILY MEMBER"/>
    <property type="match status" value="1"/>
</dbReference>
<evidence type="ECO:0000256" key="4">
    <source>
        <dbReference type="PROSITE-ProRule" id="PRU00023"/>
    </source>
</evidence>
<dbReference type="Pfam" id="PF00169">
    <property type="entry name" value="PH"/>
    <property type="match status" value="1"/>
</dbReference>
<dbReference type="Pfam" id="PF16746">
    <property type="entry name" value="BAR_3"/>
    <property type="match status" value="1"/>
</dbReference>
<dbReference type="PRINTS" id="PR00405">
    <property type="entry name" value="REVINTRACTNG"/>
</dbReference>
<dbReference type="Gene3D" id="1.20.1270.60">
    <property type="entry name" value="Arfaptin homology (AH) domain/BAR domain"/>
    <property type="match status" value="1"/>
</dbReference>
<keyword evidence="11" id="KW-1185">Reference proteome</keyword>
<evidence type="ECO:0000256" key="3">
    <source>
        <dbReference type="ARBA" id="ARBA00022833"/>
    </source>
</evidence>
<dbReference type="InterPro" id="IPR011993">
    <property type="entry name" value="PH-like_dom_sf"/>
</dbReference>
<dbReference type="PROSITE" id="PS50115">
    <property type="entry name" value="ARFGAP"/>
    <property type="match status" value="1"/>
</dbReference>
<dbReference type="InterPro" id="IPR043593">
    <property type="entry name" value="ASAP"/>
</dbReference>
<evidence type="ECO:0000259" key="8">
    <source>
        <dbReference type="PROSITE" id="PS50002"/>
    </source>
</evidence>
<dbReference type="InterPro" id="IPR004148">
    <property type="entry name" value="BAR_dom"/>
</dbReference>
<dbReference type="InterPro" id="IPR036770">
    <property type="entry name" value="Ankyrin_rpt-contain_sf"/>
</dbReference>
<dbReference type="GeneID" id="108669574"/>
<dbReference type="SUPFAM" id="SSF50729">
    <property type="entry name" value="PH domain-like"/>
    <property type="match status" value="1"/>
</dbReference>
<feature type="repeat" description="ANK" evidence="4">
    <location>
        <begin position="625"/>
        <end position="657"/>
    </location>
</feature>
<feature type="domain" description="Arf-GAP" evidence="10">
    <location>
        <begin position="436"/>
        <end position="549"/>
    </location>
</feature>
<dbReference type="InterPro" id="IPR036028">
    <property type="entry name" value="SH3-like_dom_sf"/>
</dbReference>
<dbReference type="Gene3D" id="2.30.29.30">
    <property type="entry name" value="Pleckstrin-homology domain (PH domain)/Phosphotyrosine-binding domain (PTB)"/>
    <property type="match status" value="1"/>
</dbReference>
<dbReference type="PANTHER" id="PTHR45854:SF3">
    <property type="entry name" value="ARFGAP WITH SH3 DOMAIN, ANK REPEAT AND PH DOMAIN-CONTAINING PROTEIN"/>
    <property type="match status" value="1"/>
</dbReference>
<gene>
    <name evidence="12" type="primary">LOC108669574</name>
</gene>
<feature type="compositionally biased region" description="Basic residues" evidence="7">
    <location>
        <begin position="740"/>
        <end position="752"/>
    </location>
</feature>
<keyword evidence="6" id="KW-0863">Zinc-finger</keyword>
<feature type="compositionally biased region" description="Basic and acidic residues" evidence="7">
    <location>
        <begin position="796"/>
        <end position="806"/>
    </location>
</feature>
<sequence>MPACISVEEYMREVKEDIDSPPTSNFVNKMGQCRQTVHDLEESLDKDREGLSRMKKAVKNMYVTGQTFVSAGQDLSEGLQKLKQLGWREDEQQLSEACNKFSVVIREHSQLLAQLLTNQRNYLLNPLDSALKGELKGVKGDLKRPFDKAAKDYDTKFSKIEKERKQQAKEAGLIKNAVGPSEIAEDMSKERRLFQLHMCEYLIKVNEIKTKKGVEFLQKLVEYYYAYCKYFEEGLKTWEHFGTYVSELSDRLKEVRHRHEEERRLLVETRTLIKNSLTSENCDGTQPGTGGAGGYLLHQPCGNEMDGTNKTGYLFKKSDSKVRRVWQKRLCEVRESVLLIYHSDTTAAPVSVPLLTCQVKPHPDDPKCFHLVSYNRTYHLMGESEADTNLWISVLRNSKEGALQKAFLEERSGSLSGASEGGRDEGGGGSFRELQQRIISYVLALPGNNHCCDCNGTNDVTWLSTNYGIVVCIECSGIHRDMGVHVSRIQSLTLDKIGTAQLLLARHLGNTLFNRIMEASEHINKPAPSSSMEERREFIQSKYLRKAFVAPCAPGVSPQQLLQEGLSSNSLIDVITAFMQGADLNASINALGETALHVAIECGVSLPLFDFLLQNSRSLNAQTSEGNTGLHYCVIHGRSECLRLLLRVDADPSLTNTNAKTALDIAKERGAKLFVHMLEHPPSGQKKSLFDNVEFEWNLDDDNFTDVSDDDDGWRNGELLTPEKRLRPTSLPPPPGDHSSHHHHQHHHHNHHYNAPESPHSIHRHRHHGSTSSSNSNHHHQHHRNTIIAGGSVKSGYRDYSRHPRPPDCQPPPPPPPIAAKPSSSFLNNSSSNNNNNMGSLKKRPAPYPPPTGTSLRSGMIVTEPSSHYASTSCSTDTINKQYNNRTTSDYASTRRDSNMSLDRDSFDRRDSGGGGTYSTYSTGHYSTSNVSSEPPDMYGSHNLSDSTGGYSELPAYGKGFAGAQHAASNKLKNNRCHRRSPSSDSSNSIFFVPTGSKSSNNSAATAIVDSVRTCSGYYYTDSGVSGGGVSTFIGVTNTQQLTVTNSSSTSTSPGGACMSLPPDAVSSSSAGLTFTTFPSPTLGGFPYGGPSSFPPSSNPKGGGDMSASSPSRSPSPSSPSSPSSSSGCSTSSQRLRGGCTGASPYAGTAISTSTIDTHLSGGQGGGGDVPSQRAGVHSPLSSAPSTPPHSGRLPTDALNGGRSSDSLSSVLSDVAATGVASESLVGGRPVPPPRPVAGGTRRRRCRALYDCAADLTDELSFQEGEIIIIVEEETEDGDWMEGFIEGQPHRRGKLPVNFVHMLSD</sequence>
<dbReference type="KEGG" id="hazt:108669574"/>
<dbReference type="CDD" id="cd08834">
    <property type="entry name" value="ArfGap_ASAP"/>
    <property type="match status" value="1"/>
</dbReference>
<keyword evidence="1 5" id="KW-0728">SH3 domain</keyword>
<dbReference type="SMART" id="SM00105">
    <property type="entry name" value="ArfGap"/>
    <property type="match status" value="1"/>
</dbReference>
<feature type="region of interest" description="Disordered" evidence="7">
    <location>
        <begin position="970"/>
        <end position="989"/>
    </location>
</feature>
<dbReference type="InterPro" id="IPR002110">
    <property type="entry name" value="Ankyrin_rpt"/>
</dbReference>
<dbReference type="CDD" id="cd07604">
    <property type="entry name" value="BAR_ASAPs"/>
    <property type="match status" value="1"/>
</dbReference>
<evidence type="ECO:0000259" key="9">
    <source>
        <dbReference type="PROSITE" id="PS50003"/>
    </source>
</evidence>
<evidence type="ECO:0000256" key="1">
    <source>
        <dbReference type="ARBA" id="ARBA00022443"/>
    </source>
</evidence>
<dbReference type="InterPro" id="IPR038508">
    <property type="entry name" value="ArfGAP_dom_sf"/>
</dbReference>
<feature type="region of interest" description="Disordered" evidence="7">
    <location>
        <begin position="1157"/>
        <end position="1210"/>
    </location>
</feature>
<dbReference type="OrthoDB" id="435430at2759"/>
<evidence type="ECO:0000313" key="12">
    <source>
        <dbReference type="RefSeq" id="XP_018012439.1"/>
    </source>
</evidence>
<feature type="compositionally biased region" description="Low complexity" evidence="7">
    <location>
        <begin position="918"/>
        <end position="929"/>
    </location>
</feature>
<accession>A0A8B7NFP6</accession>
<dbReference type="SUPFAM" id="SSF57863">
    <property type="entry name" value="ArfGap/RecO-like zinc finger"/>
    <property type="match status" value="1"/>
</dbReference>
<dbReference type="InterPro" id="IPR001452">
    <property type="entry name" value="SH3_domain"/>
</dbReference>
<name>A0A8B7NFP6_HYAAZ</name>
<dbReference type="GO" id="GO:0008270">
    <property type="term" value="F:zinc ion binding"/>
    <property type="evidence" value="ECO:0007669"/>
    <property type="project" value="UniProtKB-KW"/>
</dbReference>
<evidence type="ECO:0000256" key="2">
    <source>
        <dbReference type="ARBA" id="ARBA00022723"/>
    </source>
</evidence>
<dbReference type="Gene3D" id="1.10.220.150">
    <property type="entry name" value="Arf GTPase activating protein"/>
    <property type="match status" value="1"/>
</dbReference>
<keyword evidence="4" id="KW-0040">ANK repeat</keyword>
<dbReference type="Pfam" id="PF14604">
    <property type="entry name" value="SH3_9"/>
    <property type="match status" value="1"/>
</dbReference>
<feature type="region of interest" description="Disordered" evidence="7">
    <location>
        <begin position="1086"/>
        <end position="1144"/>
    </location>
</feature>
<evidence type="ECO:0000256" key="5">
    <source>
        <dbReference type="PROSITE-ProRule" id="PRU00192"/>
    </source>
</evidence>
<evidence type="ECO:0000256" key="6">
    <source>
        <dbReference type="PROSITE-ProRule" id="PRU00288"/>
    </source>
</evidence>
<feature type="repeat" description="ANK" evidence="4">
    <location>
        <begin position="591"/>
        <end position="624"/>
    </location>
</feature>
<feature type="compositionally biased region" description="Basic and acidic residues" evidence="7">
    <location>
        <begin position="893"/>
        <end position="912"/>
    </location>
</feature>
<dbReference type="OMA" id="WXTSSAK"/>
<feature type="domain" description="PH" evidence="9">
    <location>
        <begin position="307"/>
        <end position="400"/>
    </location>
</feature>
<feature type="compositionally biased region" description="Low complexity" evidence="7">
    <location>
        <begin position="1107"/>
        <end position="1133"/>
    </location>
</feature>
<feature type="compositionally biased region" description="Polar residues" evidence="7">
    <location>
        <begin position="864"/>
        <end position="892"/>
    </location>
</feature>
<dbReference type="InterPro" id="IPR037278">
    <property type="entry name" value="ARFGAP/RecO"/>
</dbReference>
<evidence type="ECO:0000259" key="10">
    <source>
        <dbReference type="PROSITE" id="PS50115"/>
    </source>
</evidence>
<feature type="region of interest" description="Disordered" evidence="7">
    <location>
        <begin position="706"/>
        <end position="946"/>
    </location>
</feature>
<evidence type="ECO:0000256" key="7">
    <source>
        <dbReference type="SAM" id="MobiDB-lite"/>
    </source>
</evidence>
<dbReference type="SMART" id="SM00233">
    <property type="entry name" value="PH"/>
    <property type="match status" value="1"/>
</dbReference>
<feature type="domain" description="SH3" evidence="8">
    <location>
        <begin position="1241"/>
        <end position="1305"/>
    </location>
</feature>
<dbReference type="PROSITE" id="PS50002">
    <property type="entry name" value="SH3"/>
    <property type="match status" value="1"/>
</dbReference>
<keyword evidence="2" id="KW-0479">Metal-binding</keyword>
<dbReference type="RefSeq" id="XP_018012439.1">
    <property type="nucleotide sequence ID" value="XM_018156950.2"/>
</dbReference>